<sequence>MTGRLEALIYTDCLPGESLSGSAGLGFQAASPGAEPEARELTRNHLLYEPPAEWMRDRRPVAEYPASLAHIHANGWYATAAGTYLGKEAKGNRQGNHVTHAAVTRDAAAYDLIRPAQLAGADFWRTGPVPGGRAPVIGPNWSPGELDTDTVAALVRERPGGRELLTGLLSALTGDERRIVLVGADPREILAWIAAATLLLPQQRALDVGFKVYTTRPSHGAHRIVGVHPDWLPGDLEGMHVFDLRDEPPSDTATDEIAAGWAGLLHAEDALDVVDAVELAALSGLDPGAGQALAAAAFFGLTPPSLHATALATWLRECDDDRYRAYGSGVATALLALPDRPRPLLAALDTLASAGRLGEHAPEIRIALLEEECREAAAGAVEAGALPPLPSGTWLPEHRDRAEAVLADAFTTVSVQRFRLLLAVADRFGLRPDLIGELATATDAFIDWWADNPGTSPEPSSHHSGELLRDRLLDNLRERCGEGADDREAHRVGEHWAEVVFAWTGGPPDWDDPLIRACLGARGRHASPEEFAALARTRLKDGDPVEAEFRIGVLSRWRRPRFGDLTHLATVLPRGTRLPESFAEAARTEVFAPGPLTDEVVQTVTKLLALGLLNDPRLKEITEADALLAELRVPKDRESIDAAEDFLLDVHDLDHRILKRHGDVVVATLLGRRMPRVVATVLEALRAADRDDFADQLTTRLKSRAASSYTLFCAFTVLTKGLATPQAGPRLDAACGRALRAADDAVLRRVEAIADGFSATWRARWIEFAASRSVKPGPLQRMWSDRFRKGG</sequence>
<keyword evidence="4" id="KW-1185">Reference proteome</keyword>
<dbReference type="InterPro" id="IPR045402">
    <property type="entry name" value="GAP1-N2"/>
</dbReference>
<organism evidence="3 4">
    <name type="scientific">Phytomonospora endophytica</name>
    <dbReference type="NCBI Taxonomy" id="714109"/>
    <lineage>
        <taxon>Bacteria</taxon>
        <taxon>Bacillati</taxon>
        <taxon>Actinomycetota</taxon>
        <taxon>Actinomycetes</taxon>
        <taxon>Micromonosporales</taxon>
        <taxon>Micromonosporaceae</taxon>
        <taxon>Phytomonospora</taxon>
    </lineage>
</organism>
<reference evidence="3 4" key="1">
    <citation type="submission" date="2020-08" db="EMBL/GenBank/DDBJ databases">
        <title>Genomic Encyclopedia of Type Strains, Phase IV (KMG-IV): sequencing the most valuable type-strain genomes for metagenomic binning, comparative biology and taxonomic classification.</title>
        <authorList>
            <person name="Goeker M."/>
        </authorList>
    </citation>
    <scope>NUCLEOTIDE SEQUENCE [LARGE SCALE GENOMIC DNA]</scope>
    <source>
        <strain evidence="3 4">YIM 65646</strain>
    </source>
</reference>
<dbReference type="Pfam" id="PF20013">
    <property type="entry name" value="GAP1-N2"/>
    <property type="match status" value="1"/>
</dbReference>
<evidence type="ECO:0000259" key="1">
    <source>
        <dbReference type="Pfam" id="PF20013"/>
    </source>
</evidence>
<evidence type="ECO:0000313" key="4">
    <source>
        <dbReference type="Proteomes" id="UP000548476"/>
    </source>
</evidence>
<gene>
    <name evidence="3" type="ORF">HNR73_004732</name>
</gene>
<dbReference type="RefSeq" id="WP_184789692.1">
    <property type="nucleotide sequence ID" value="NZ_BONT01000058.1"/>
</dbReference>
<accession>A0A841FWJ6</accession>
<evidence type="ECO:0000313" key="3">
    <source>
        <dbReference type="EMBL" id="MBB6036859.1"/>
    </source>
</evidence>
<evidence type="ECO:0000259" key="2">
    <source>
        <dbReference type="Pfam" id="PF20014"/>
    </source>
</evidence>
<dbReference type="Pfam" id="PF20014">
    <property type="entry name" value="GAP1-M"/>
    <property type="match status" value="1"/>
</dbReference>
<feature type="domain" description="GTPase-associated protein 1 middle" evidence="2">
    <location>
        <begin position="159"/>
        <end position="233"/>
    </location>
</feature>
<dbReference type="EMBL" id="JACHGT010000010">
    <property type="protein sequence ID" value="MBB6036859.1"/>
    <property type="molecule type" value="Genomic_DNA"/>
</dbReference>
<name>A0A841FWJ6_9ACTN</name>
<proteinExistence type="predicted"/>
<dbReference type="AlphaFoldDB" id="A0A841FWJ6"/>
<dbReference type="Proteomes" id="UP000548476">
    <property type="component" value="Unassembled WGS sequence"/>
</dbReference>
<feature type="domain" description="GTPase-associated protein 1 N-terminal" evidence="1">
    <location>
        <begin position="5"/>
        <end position="133"/>
    </location>
</feature>
<dbReference type="InterPro" id="IPR045401">
    <property type="entry name" value="GAP1-M"/>
</dbReference>
<protein>
    <submittedName>
        <fullName evidence="3">Uncharacterized protein</fullName>
    </submittedName>
</protein>
<comment type="caution">
    <text evidence="3">The sequence shown here is derived from an EMBL/GenBank/DDBJ whole genome shotgun (WGS) entry which is preliminary data.</text>
</comment>